<organism evidence="1 2">
    <name type="scientific">Triticum urartu</name>
    <name type="common">Red wild einkorn</name>
    <name type="synonym">Crithodium urartu</name>
    <dbReference type="NCBI Taxonomy" id="4572"/>
    <lineage>
        <taxon>Eukaryota</taxon>
        <taxon>Viridiplantae</taxon>
        <taxon>Streptophyta</taxon>
        <taxon>Embryophyta</taxon>
        <taxon>Tracheophyta</taxon>
        <taxon>Spermatophyta</taxon>
        <taxon>Magnoliopsida</taxon>
        <taxon>Liliopsida</taxon>
        <taxon>Poales</taxon>
        <taxon>Poaceae</taxon>
        <taxon>BOP clade</taxon>
        <taxon>Pooideae</taxon>
        <taxon>Triticodae</taxon>
        <taxon>Triticeae</taxon>
        <taxon>Triticinae</taxon>
        <taxon>Triticum</taxon>
    </lineage>
</organism>
<reference evidence="2" key="1">
    <citation type="journal article" date="2013" name="Nature">
        <title>Draft genome of the wheat A-genome progenitor Triticum urartu.</title>
        <authorList>
            <person name="Ling H.Q."/>
            <person name="Zhao S."/>
            <person name="Liu D."/>
            <person name="Wang J."/>
            <person name="Sun H."/>
            <person name="Zhang C."/>
            <person name="Fan H."/>
            <person name="Li D."/>
            <person name="Dong L."/>
            <person name="Tao Y."/>
            <person name="Gao C."/>
            <person name="Wu H."/>
            <person name="Li Y."/>
            <person name="Cui Y."/>
            <person name="Guo X."/>
            <person name="Zheng S."/>
            <person name="Wang B."/>
            <person name="Yu K."/>
            <person name="Liang Q."/>
            <person name="Yang W."/>
            <person name="Lou X."/>
            <person name="Chen J."/>
            <person name="Feng M."/>
            <person name="Jian J."/>
            <person name="Zhang X."/>
            <person name="Luo G."/>
            <person name="Jiang Y."/>
            <person name="Liu J."/>
            <person name="Wang Z."/>
            <person name="Sha Y."/>
            <person name="Zhang B."/>
            <person name="Wu H."/>
            <person name="Tang D."/>
            <person name="Shen Q."/>
            <person name="Xue P."/>
            <person name="Zou S."/>
            <person name="Wang X."/>
            <person name="Liu X."/>
            <person name="Wang F."/>
            <person name="Yang Y."/>
            <person name="An X."/>
            <person name="Dong Z."/>
            <person name="Zhang K."/>
            <person name="Zhang X."/>
            <person name="Luo M.C."/>
            <person name="Dvorak J."/>
            <person name="Tong Y."/>
            <person name="Wang J."/>
            <person name="Yang H."/>
            <person name="Li Z."/>
            <person name="Wang D."/>
            <person name="Zhang A."/>
            <person name="Wang J."/>
        </authorList>
    </citation>
    <scope>NUCLEOTIDE SEQUENCE</scope>
    <source>
        <strain evidence="2">cv. G1812</strain>
    </source>
</reference>
<sequence>LLRRQLVARPFHGHNSQGPKVRSPDGQAAIGDGDGVFVLKPRGLLEPVPQLVGTSSWMCYKVDALPEGCIQHCLTRGAATGDWGELEPATGGAARGGCLFFF</sequence>
<dbReference type="EnsemblPlants" id="TuG1812G0600004087.01.T01">
    <property type="protein sequence ID" value="TuG1812G0600004087.01.T01"/>
    <property type="gene ID" value="TuG1812G0600004087.01"/>
</dbReference>
<protein>
    <submittedName>
        <fullName evidence="1">Uncharacterized protein</fullName>
    </submittedName>
</protein>
<keyword evidence="2" id="KW-1185">Reference proteome</keyword>
<accession>A0A8R7QWF6</accession>
<reference evidence="1" key="2">
    <citation type="submission" date="2018-03" db="EMBL/GenBank/DDBJ databases">
        <title>The Triticum urartu genome reveals the dynamic nature of wheat genome evolution.</title>
        <authorList>
            <person name="Ling H."/>
            <person name="Ma B."/>
            <person name="Shi X."/>
            <person name="Liu H."/>
            <person name="Dong L."/>
            <person name="Sun H."/>
            <person name="Cao Y."/>
            <person name="Gao Q."/>
            <person name="Zheng S."/>
            <person name="Li Y."/>
            <person name="Yu Y."/>
            <person name="Du H."/>
            <person name="Qi M."/>
            <person name="Li Y."/>
            <person name="Yu H."/>
            <person name="Cui Y."/>
            <person name="Wang N."/>
            <person name="Chen C."/>
            <person name="Wu H."/>
            <person name="Zhao Y."/>
            <person name="Zhang J."/>
            <person name="Li Y."/>
            <person name="Zhou W."/>
            <person name="Zhang B."/>
            <person name="Hu W."/>
            <person name="Eijk M."/>
            <person name="Tang J."/>
            <person name="Witsenboer H."/>
            <person name="Zhao S."/>
            <person name="Li Z."/>
            <person name="Zhang A."/>
            <person name="Wang D."/>
            <person name="Liang C."/>
        </authorList>
    </citation>
    <scope>NUCLEOTIDE SEQUENCE [LARGE SCALE GENOMIC DNA]</scope>
    <source>
        <strain evidence="1">cv. G1812</strain>
    </source>
</reference>
<proteinExistence type="predicted"/>
<dbReference type="Gramene" id="TuG1812G0600004087.01.T01">
    <property type="protein sequence ID" value="TuG1812G0600004087.01.T01"/>
    <property type="gene ID" value="TuG1812G0600004087.01"/>
</dbReference>
<evidence type="ECO:0000313" key="2">
    <source>
        <dbReference type="Proteomes" id="UP000015106"/>
    </source>
</evidence>
<evidence type="ECO:0000313" key="1">
    <source>
        <dbReference type="EnsemblPlants" id="TuG1812G0600004087.01.T01"/>
    </source>
</evidence>
<dbReference type="Proteomes" id="UP000015106">
    <property type="component" value="Chromosome 6"/>
</dbReference>
<name>A0A8R7QWF6_TRIUA</name>
<reference evidence="1" key="3">
    <citation type="submission" date="2022-06" db="UniProtKB">
        <authorList>
            <consortium name="EnsemblPlants"/>
        </authorList>
    </citation>
    <scope>IDENTIFICATION</scope>
</reference>
<dbReference type="AlphaFoldDB" id="A0A8R7QWF6"/>